<sequence length="300" mass="32288">MTEKNQYTMQDPREQYPLHNPKANDSQPEPALDKKLDPKADHGEESYQGAGRLKGRKALITGGDSGIGRAVAIAFAREGADVVINYLESEEKDGAETLKILKDTGQQAYSIVGDITDEKFCESLVQQAADKLGSIDILVNNAGKQQFVKELADLTTEQFQKTYATNIFAMFWITKAAVPLMPAGASIINTTSIQSYQPSPGLLDYSSTKGAITAFTKSLAKMLIEKGIRVNGVAPGPIWTPLQQSGGQPEEKLKEFGGQVPMGRAGQPAELAPMYVYLASQESSYVTAEIMGVTGGGHLP</sequence>
<dbReference type="PANTHER" id="PTHR48107">
    <property type="entry name" value="NADPH-DEPENDENT ALDEHYDE REDUCTASE-LIKE PROTEIN, CHLOROPLASTIC-RELATED"/>
    <property type="match status" value="1"/>
</dbReference>
<dbReference type="InterPro" id="IPR020904">
    <property type="entry name" value="Sc_DH/Rdtase_CS"/>
</dbReference>
<evidence type="ECO:0000256" key="4">
    <source>
        <dbReference type="SAM" id="MobiDB-lite"/>
    </source>
</evidence>
<dbReference type="InterPro" id="IPR002347">
    <property type="entry name" value="SDR_fam"/>
</dbReference>
<dbReference type="PROSITE" id="PS00061">
    <property type="entry name" value="ADH_SHORT"/>
    <property type="match status" value="1"/>
</dbReference>
<gene>
    <name evidence="5" type="ORF">CA267_007300</name>
</gene>
<dbReference type="OrthoDB" id="9809287at2"/>
<evidence type="ECO:0000313" key="5">
    <source>
        <dbReference type="EMBL" id="QJR80595.1"/>
    </source>
</evidence>
<dbReference type="GO" id="GO:0016614">
    <property type="term" value="F:oxidoreductase activity, acting on CH-OH group of donors"/>
    <property type="evidence" value="ECO:0007669"/>
    <property type="project" value="UniProtKB-ARBA"/>
</dbReference>
<dbReference type="KEGG" id="apel:CA267_007300"/>
<evidence type="ECO:0000256" key="2">
    <source>
        <dbReference type="ARBA" id="ARBA00023002"/>
    </source>
</evidence>
<dbReference type="Pfam" id="PF13561">
    <property type="entry name" value="adh_short_C2"/>
    <property type="match status" value="1"/>
</dbReference>
<dbReference type="EMBL" id="CP052766">
    <property type="protein sequence ID" value="QJR80595.1"/>
    <property type="molecule type" value="Genomic_DNA"/>
</dbReference>
<dbReference type="Proteomes" id="UP000219285">
    <property type="component" value="Chromosome"/>
</dbReference>
<name>A0A6M4MDE2_9ALTE</name>
<dbReference type="NCBIfam" id="NF004782">
    <property type="entry name" value="PRK06128.1"/>
    <property type="match status" value="1"/>
</dbReference>
<dbReference type="Gene3D" id="3.40.50.720">
    <property type="entry name" value="NAD(P)-binding Rossmann-like Domain"/>
    <property type="match status" value="1"/>
</dbReference>
<dbReference type="SUPFAM" id="SSF51735">
    <property type="entry name" value="NAD(P)-binding Rossmann-fold domains"/>
    <property type="match status" value="1"/>
</dbReference>
<keyword evidence="2" id="KW-0560">Oxidoreductase</keyword>
<accession>A0A6M4MDE2</accession>
<dbReference type="PRINTS" id="PR00081">
    <property type="entry name" value="GDHRDH"/>
</dbReference>
<organism evidence="5 6">
    <name type="scientific">Alteromonas pelagimontana</name>
    <dbReference type="NCBI Taxonomy" id="1858656"/>
    <lineage>
        <taxon>Bacteria</taxon>
        <taxon>Pseudomonadati</taxon>
        <taxon>Pseudomonadota</taxon>
        <taxon>Gammaproteobacteria</taxon>
        <taxon>Alteromonadales</taxon>
        <taxon>Alteromonadaceae</taxon>
        <taxon>Alteromonas/Salinimonas group</taxon>
        <taxon>Alteromonas</taxon>
    </lineage>
</organism>
<feature type="compositionally biased region" description="Basic and acidic residues" evidence="4">
    <location>
        <begin position="31"/>
        <end position="45"/>
    </location>
</feature>
<dbReference type="RefSeq" id="WP_075608099.1">
    <property type="nucleotide sequence ID" value="NZ_CP052766.1"/>
</dbReference>
<dbReference type="PANTHER" id="PTHR48107:SF16">
    <property type="entry name" value="NADPH-DEPENDENT ALDEHYDE REDUCTASE 1, CHLOROPLASTIC"/>
    <property type="match status" value="1"/>
</dbReference>
<dbReference type="AlphaFoldDB" id="A0A6M4MDE2"/>
<dbReference type="FunFam" id="3.40.50.720:FF:000097">
    <property type="entry name" value="SDR family oxidoreductase"/>
    <property type="match status" value="1"/>
</dbReference>
<evidence type="ECO:0000256" key="3">
    <source>
        <dbReference type="ARBA" id="ARBA00067437"/>
    </source>
</evidence>
<protein>
    <recommendedName>
        <fullName evidence="3">Uncharacterized oxidoreductase YghA</fullName>
    </recommendedName>
</protein>
<keyword evidence="6" id="KW-1185">Reference proteome</keyword>
<reference evidence="6" key="1">
    <citation type="submission" date="2014-12" db="EMBL/GenBank/DDBJ databases">
        <title>Complete genome sequence of a multi-drug resistant Klebsiella pneumoniae.</title>
        <authorList>
            <person name="Hua X."/>
            <person name="Chen Q."/>
            <person name="Li X."/>
            <person name="Feng Y."/>
            <person name="Ruan Z."/>
            <person name="Yu Y."/>
        </authorList>
    </citation>
    <scope>NUCLEOTIDE SEQUENCE [LARGE SCALE GENOMIC DNA]</scope>
    <source>
        <strain evidence="6">5.12</strain>
    </source>
</reference>
<feature type="region of interest" description="Disordered" evidence="4">
    <location>
        <begin position="1"/>
        <end position="50"/>
    </location>
</feature>
<evidence type="ECO:0000256" key="1">
    <source>
        <dbReference type="ARBA" id="ARBA00006484"/>
    </source>
</evidence>
<dbReference type="CDD" id="cd05355">
    <property type="entry name" value="SDR_c1"/>
    <property type="match status" value="1"/>
</dbReference>
<proteinExistence type="inferred from homology"/>
<reference evidence="5 6" key="2">
    <citation type="submission" date="2020-04" db="EMBL/GenBank/DDBJ databases">
        <title>Complete genome sequence of Alteromonas pelagimontana 5.12T.</title>
        <authorList>
            <person name="Sinha R.K."/>
            <person name="Krishnan K.P."/>
            <person name="Kurian J.P."/>
        </authorList>
    </citation>
    <scope>NUCLEOTIDE SEQUENCE [LARGE SCALE GENOMIC DNA]</scope>
    <source>
        <strain evidence="5 6">5.12</strain>
    </source>
</reference>
<comment type="similarity">
    <text evidence="1">Belongs to the short-chain dehydrogenases/reductases (SDR) family.</text>
</comment>
<dbReference type="InterPro" id="IPR036291">
    <property type="entry name" value="NAD(P)-bd_dom_sf"/>
</dbReference>
<dbReference type="PRINTS" id="PR00080">
    <property type="entry name" value="SDRFAMILY"/>
</dbReference>
<evidence type="ECO:0000313" key="6">
    <source>
        <dbReference type="Proteomes" id="UP000219285"/>
    </source>
</evidence>